<dbReference type="EMBL" id="CP102381">
    <property type="protein sequence ID" value="WEJ61778.1"/>
    <property type="molecule type" value="Genomic_DNA"/>
</dbReference>
<dbReference type="RefSeq" id="WP_275594037.1">
    <property type="nucleotide sequence ID" value="NZ_CP102381.1"/>
</dbReference>
<dbReference type="PROSITE" id="PS51257">
    <property type="entry name" value="PROKAR_LIPOPROTEIN"/>
    <property type="match status" value="1"/>
</dbReference>
<evidence type="ECO:0008006" key="3">
    <source>
        <dbReference type="Google" id="ProtNLM"/>
    </source>
</evidence>
<gene>
    <name evidence="1" type="ORF">NR989_07095</name>
</gene>
<organism evidence="1 2">
    <name type="scientific">Thiomicrorhabdus lithotrophica</name>
    <dbReference type="NCBI Taxonomy" id="2949997"/>
    <lineage>
        <taxon>Bacteria</taxon>
        <taxon>Pseudomonadati</taxon>
        <taxon>Pseudomonadota</taxon>
        <taxon>Gammaproteobacteria</taxon>
        <taxon>Thiotrichales</taxon>
        <taxon>Piscirickettsiaceae</taxon>
        <taxon>Thiomicrorhabdus</taxon>
    </lineage>
</organism>
<sequence>MQFSLSKTHTKTFNTTMLVAFAITSSLLLSGCEKSAVDVCIEKQSHLWDNKTNDKNANKAYWDAVAKCREQN</sequence>
<protein>
    <recommendedName>
        <fullName evidence="3">Entry exclusion lipoprotein TrbK</fullName>
    </recommendedName>
</protein>
<accession>A0ABY8C741</accession>
<name>A0ABY8C741_9GAMM</name>
<dbReference type="Proteomes" id="UP001222275">
    <property type="component" value="Chromosome"/>
</dbReference>
<proteinExistence type="predicted"/>
<evidence type="ECO:0000313" key="2">
    <source>
        <dbReference type="Proteomes" id="UP001222275"/>
    </source>
</evidence>
<keyword evidence="2" id="KW-1185">Reference proteome</keyword>
<evidence type="ECO:0000313" key="1">
    <source>
        <dbReference type="EMBL" id="WEJ61778.1"/>
    </source>
</evidence>
<reference evidence="1 2" key="1">
    <citation type="submission" date="2022-06" db="EMBL/GenBank/DDBJ databases">
        <title>Thiomicrohabdus sp. nov, an obligately chemolithoautotrophic, sulfur-oxidizing bacterium isolated from beach of Guanyin Mountain. Amoy.</title>
        <authorList>
            <person name="Zhu H."/>
        </authorList>
    </citation>
    <scope>NUCLEOTIDE SEQUENCE [LARGE SCALE GENOMIC DNA]</scope>
    <source>
        <strain evidence="1 2">XGS-01</strain>
    </source>
</reference>